<feature type="compositionally biased region" description="Polar residues" evidence="1">
    <location>
        <begin position="37"/>
        <end position="47"/>
    </location>
</feature>
<sequence length="132" mass="14189">MVAPPRAMCFGVVITGPSGKVGVVGCRTHWKLCCSSHTPFSTEQGQSEPADDRGKGHRALDRDLPRATPTILLLLAAGAAPTLQEHLPRPRCRRGGRGSDAAHERIPTPKQPVEKPTASMELSVFMSGQRRS</sequence>
<evidence type="ECO:0000256" key="1">
    <source>
        <dbReference type="SAM" id="MobiDB-lite"/>
    </source>
</evidence>
<accession>A0A6V7PHI2</accession>
<proteinExistence type="predicted"/>
<gene>
    <name evidence="2" type="ORF">CB5_LOCUS13167</name>
</gene>
<feature type="region of interest" description="Disordered" evidence="1">
    <location>
        <begin position="84"/>
        <end position="120"/>
    </location>
</feature>
<organism evidence="2">
    <name type="scientific">Ananas comosus var. bracteatus</name>
    <name type="common">red pineapple</name>
    <dbReference type="NCBI Taxonomy" id="296719"/>
    <lineage>
        <taxon>Eukaryota</taxon>
        <taxon>Viridiplantae</taxon>
        <taxon>Streptophyta</taxon>
        <taxon>Embryophyta</taxon>
        <taxon>Tracheophyta</taxon>
        <taxon>Spermatophyta</taxon>
        <taxon>Magnoliopsida</taxon>
        <taxon>Liliopsida</taxon>
        <taxon>Poales</taxon>
        <taxon>Bromeliaceae</taxon>
        <taxon>Bromelioideae</taxon>
        <taxon>Ananas</taxon>
    </lineage>
</organism>
<reference evidence="2" key="1">
    <citation type="submission" date="2020-07" db="EMBL/GenBank/DDBJ databases">
        <authorList>
            <person name="Lin J."/>
        </authorList>
    </citation>
    <scope>NUCLEOTIDE SEQUENCE</scope>
</reference>
<protein>
    <submittedName>
        <fullName evidence="2">Uncharacterized protein</fullName>
    </submittedName>
</protein>
<dbReference type="AlphaFoldDB" id="A0A6V7PHI2"/>
<name>A0A6V7PHI2_ANACO</name>
<feature type="region of interest" description="Disordered" evidence="1">
    <location>
        <begin position="37"/>
        <end position="63"/>
    </location>
</feature>
<evidence type="ECO:0000313" key="2">
    <source>
        <dbReference type="EMBL" id="CAD1829956.1"/>
    </source>
</evidence>
<dbReference type="EMBL" id="LR862130">
    <property type="protein sequence ID" value="CAD1829956.1"/>
    <property type="molecule type" value="Genomic_DNA"/>
</dbReference>
<feature type="compositionally biased region" description="Basic and acidic residues" evidence="1">
    <location>
        <begin position="50"/>
        <end position="63"/>
    </location>
</feature>